<name>A0ABW4J9E6_9LACO</name>
<dbReference type="PROSITE" id="PS51782">
    <property type="entry name" value="LYSM"/>
    <property type="match status" value="2"/>
</dbReference>
<dbReference type="SMART" id="SM00257">
    <property type="entry name" value="LysM"/>
    <property type="match status" value="2"/>
</dbReference>
<feature type="region of interest" description="Disordered" evidence="1">
    <location>
        <begin position="137"/>
        <end position="174"/>
    </location>
</feature>
<feature type="chain" id="PRO_5046087046" evidence="2">
    <location>
        <begin position="28"/>
        <end position="262"/>
    </location>
</feature>
<organism evidence="4 5">
    <name type="scientific">Agrilactobacillus yilanensis</name>
    <dbReference type="NCBI Taxonomy" id="2485997"/>
    <lineage>
        <taxon>Bacteria</taxon>
        <taxon>Bacillati</taxon>
        <taxon>Bacillota</taxon>
        <taxon>Bacilli</taxon>
        <taxon>Lactobacillales</taxon>
        <taxon>Lactobacillaceae</taxon>
        <taxon>Agrilactobacillus</taxon>
    </lineage>
</organism>
<reference evidence="5" key="1">
    <citation type="journal article" date="2019" name="Int. J. Syst. Evol. Microbiol.">
        <title>The Global Catalogue of Microorganisms (GCM) 10K type strain sequencing project: providing services to taxonomists for standard genome sequencing and annotation.</title>
        <authorList>
            <consortium name="The Broad Institute Genomics Platform"/>
            <consortium name="The Broad Institute Genome Sequencing Center for Infectious Disease"/>
            <person name="Wu L."/>
            <person name="Ma J."/>
        </authorList>
    </citation>
    <scope>NUCLEOTIDE SEQUENCE [LARGE SCALE GENOMIC DNA]</scope>
    <source>
        <strain evidence="5">CCM 8896</strain>
    </source>
</reference>
<feature type="signal peptide" evidence="2">
    <location>
        <begin position="1"/>
        <end position="27"/>
    </location>
</feature>
<gene>
    <name evidence="4" type="ORF">ACFQ5M_10850</name>
</gene>
<sequence>MRGTKKVSSAFAAALLASAATPAVTQAATVTVKSGDTLSEIAQANQTTVESLIKKNNIEDANLIYPNETIEIDPAAEAVTPAESTKEVTLQAGDSLWKLSQEYGVSVQAIAQANNLSSIYALIHPGQVLTIPEDDSAVETPAVQTPAAPTATVTTPAATTQTQTTTTQTSQTGQDQGTFKLSFYDPAVLGSNMGYGGVAANLSVFPKGTRLKITLSDGTVWYRTVNDTGTFAYSNPRQLDVAMPNAQIPSAGILYANVQVLS</sequence>
<feature type="domain" description="LysM" evidence="3">
    <location>
        <begin position="28"/>
        <end position="72"/>
    </location>
</feature>
<dbReference type="PANTHER" id="PTHR33734:SF22">
    <property type="entry name" value="MEMBRANE-BOUND LYTIC MUREIN TRANSGLYCOSYLASE D"/>
    <property type="match status" value="1"/>
</dbReference>
<dbReference type="PANTHER" id="PTHR33734">
    <property type="entry name" value="LYSM DOMAIN-CONTAINING GPI-ANCHORED PROTEIN 2"/>
    <property type="match status" value="1"/>
</dbReference>
<evidence type="ECO:0000313" key="5">
    <source>
        <dbReference type="Proteomes" id="UP001597267"/>
    </source>
</evidence>
<protein>
    <submittedName>
        <fullName evidence="4">LysM peptidoglycan-binding domain-containing protein</fullName>
    </submittedName>
</protein>
<evidence type="ECO:0000313" key="4">
    <source>
        <dbReference type="EMBL" id="MFD1672600.1"/>
    </source>
</evidence>
<evidence type="ECO:0000256" key="1">
    <source>
        <dbReference type="SAM" id="MobiDB-lite"/>
    </source>
</evidence>
<proteinExistence type="predicted"/>
<dbReference type="CDD" id="cd00118">
    <property type="entry name" value="LysM"/>
    <property type="match status" value="2"/>
</dbReference>
<evidence type="ECO:0000259" key="3">
    <source>
        <dbReference type="PROSITE" id="PS51782"/>
    </source>
</evidence>
<keyword evidence="2" id="KW-0732">Signal</keyword>
<keyword evidence="5" id="KW-1185">Reference proteome</keyword>
<feature type="compositionally biased region" description="Low complexity" evidence="1">
    <location>
        <begin position="140"/>
        <end position="169"/>
    </location>
</feature>
<dbReference type="EMBL" id="JBHTOP010000026">
    <property type="protein sequence ID" value="MFD1672600.1"/>
    <property type="molecule type" value="Genomic_DNA"/>
</dbReference>
<accession>A0ABW4J9E6</accession>
<dbReference type="Proteomes" id="UP001597267">
    <property type="component" value="Unassembled WGS sequence"/>
</dbReference>
<dbReference type="InterPro" id="IPR018392">
    <property type="entry name" value="LysM"/>
</dbReference>
<comment type="caution">
    <text evidence="4">The sequence shown here is derived from an EMBL/GenBank/DDBJ whole genome shotgun (WGS) entry which is preliminary data.</text>
</comment>
<dbReference type="RefSeq" id="WP_125711847.1">
    <property type="nucleotide sequence ID" value="NZ_JBHTOP010000026.1"/>
</dbReference>
<dbReference type="InterPro" id="IPR036779">
    <property type="entry name" value="LysM_dom_sf"/>
</dbReference>
<dbReference type="SUPFAM" id="SSF54106">
    <property type="entry name" value="LysM domain"/>
    <property type="match status" value="2"/>
</dbReference>
<dbReference type="Pfam" id="PF01476">
    <property type="entry name" value="LysM"/>
    <property type="match status" value="2"/>
</dbReference>
<dbReference type="Gene3D" id="3.10.350.10">
    <property type="entry name" value="LysM domain"/>
    <property type="match status" value="2"/>
</dbReference>
<evidence type="ECO:0000256" key="2">
    <source>
        <dbReference type="SAM" id="SignalP"/>
    </source>
</evidence>
<feature type="domain" description="LysM" evidence="3">
    <location>
        <begin position="86"/>
        <end position="131"/>
    </location>
</feature>